<dbReference type="AlphaFoldDB" id="A0A1H2LRI1"/>
<dbReference type="GO" id="GO:0016020">
    <property type="term" value="C:membrane"/>
    <property type="evidence" value="ECO:0007669"/>
    <property type="project" value="UniProtKB-SubCell"/>
</dbReference>
<organism evidence="4 5">
    <name type="scientific">Gordonia westfalica</name>
    <dbReference type="NCBI Taxonomy" id="158898"/>
    <lineage>
        <taxon>Bacteria</taxon>
        <taxon>Bacillati</taxon>
        <taxon>Actinomycetota</taxon>
        <taxon>Actinomycetes</taxon>
        <taxon>Mycobacteriales</taxon>
        <taxon>Gordoniaceae</taxon>
        <taxon>Gordonia</taxon>
    </lineage>
</organism>
<comment type="subcellular location">
    <subcellularLocation>
        <location evidence="1">Membrane</location>
    </subcellularLocation>
</comment>
<proteinExistence type="predicted"/>
<reference evidence="4 5" key="1">
    <citation type="submission" date="2016-10" db="EMBL/GenBank/DDBJ databases">
        <authorList>
            <person name="de Groot N.N."/>
        </authorList>
    </citation>
    <scope>NUCLEOTIDE SEQUENCE [LARGE SCALE GENOMIC DNA]</scope>
    <source>
        <strain evidence="4 5">DSM 44215</strain>
    </source>
</reference>
<feature type="transmembrane region" description="Helical" evidence="3">
    <location>
        <begin position="20"/>
        <end position="39"/>
    </location>
</feature>
<evidence type="ECO:0000256" key="1">
    <source>
        <dbReference type="ARBA" id="ARBA00004370"/>
    </source>
</evidence>
<keyword evidence="3" id="KW-1133">Transmembrane helix</keyword>
<evidence type="ECO:0000256" key="2">
    <source>
        <dbReference type="ARBA" id="ARBA00023136"/>
    </source>
</evidence>
<dbReference type="RefSeq" id="WP_074854079.1">
    <property type="nucleotide sequence ID" value="NZ_FNLM01000036.1"/>
</dbReference>
<evidence type="ECO:0000256" key="3">
    <source>
        <dbReference type="SAM" id="Phobius"/>
    </source>
</evidence>
<dbReference type="Proteomes" id="UP000183180">
    <property type="component" value="Unassembled WGS sequence"/>
</dbReference>
<dbReference type="OrthoDB" id="4374550at2"/>
<keyword evidence="3" id="KW-0812">Transmembrane</keyword>
<keyword evidence="2 3" id="KW-0472">Membrane</keyword>
<sequence length="187" mass="19847">MTETLKPRPSRRQRRRIGALVVVTVVALVIALVAWIGVLRSAPELDEAERAAILSAAGGAVGALMTFGPGDPPDQRRRTDALLTDPLRLEYRNRGTDVVLAGARGSSITMVGRVVGAGLDDSAADRARVLVFVDQTVSVADGQKPIGFRAPAGADGETTPTARWALMRKVDGNWLLSDLQPVGDVTR</sequence>
<accession>A0A1H2LRI1</accession>
<name>A0A1H2LRI1_9ACTN</name>
<dbReference type="STRING" id="158898.SAMN04488548_136744"/>
<evidence type="ECO:0000313" key="5">
    <source>
        <dbReference type="Proteomes" id="UP000183180"/>
    </source>
</evidence>
<protein>
    <submittedName>
        <fullName evidence="4">Mce-associated membrane protein</fullName>
    </submittedName>
</protein>
<dbReference type="PANTHER" id="PTHR37042">
    <property type="entry name" value="OUTER MEMBRANE PROTEIN RV1973"/>
    <property type="match status" value="1"/>
</dbReference>
<gene>
    <name evidence="4" type="ORF">SAMN04488548_136744</name>
</gene>
<evidence type="ECO:0000313" key="4">
    <source>
        <dbReference type="EMBL" id="SDU83452.1"/>
    </source>
</evidence>
<dbReference type="EMBL" id="FNLM01000036">
    <property type="protein sequence ID" value="SDU83452.1"/>
    <property type="molecule type" value="Genomic_DNA"/>
</dbReference>
<dbReference type="PANTHER" id="PTHR37042:SF4">
    <property type="entry name" value="OUTER MEMBRANE PROTEIN RV1973"/>
    <property type="match status" value="1"/>
</dbReference>